<feature type="transmembrane region" description="Helical" evidence="2">
    <location>
        <begin position="214"/>
        <end position="239"/>
    </location>
</feature>
<dbReference type="InterPro" id="IPR029201">
    <property type="entry name" value="Jiraiya"/>
</dbReference>
<accession>A0A1S3DHH9</accession>
<dbReference type="PANTHER" id="PTHR39947">
    <property type="entry name" value="IP19862P"/>
    <property type="match status" value="1"/>
</dbReference>
<protein>
    <submittedName>
        <fullName evidence="4">Uncharacterized protein LOC103518774</fullName>
    </submittedName>
</protein>
<dbReference type="AlphaFoldDB" id="A0A1S3DHH9"/>
<proteinExistence type="predicted"/>
<dbReference type="Proteomes" id="UP000079169">
    <property type="component" value="Unplaced"/>
</dbReference>
<organism evidence="3 4">
    <name type="scientific">Diaphorina citri</name>
    <name type="common">Asian citrus psyllid</name>
    <dbReference type="NCBI Taxonomy" id="121845"/>
    <lineage>
        <taxon>Eukaryota</taxon>
        <taxon>Metazoa</taxon>
        <taxon>Ecdysozoa</taxon>
        <taxon>Arthropoda</taxon>
        <taxon>Hexapoda</taxon>
        <taxon>Insecta</taxon>
        <taxon>Pterygota</taxon>
        <taxon>Neoptera</taxon>
        <taxon>Paraneoptera</taxon>
        <taxon>Hemiptera</taxon>
        <taxon>Sternorrhyncha</taxon>
        <taxon>Psylloidea</taxon>
        <taxon>Psyllidae</taxon>
        <taxon>Diaphorininae</taxon>
        <taxon>Diaphorina</taxon>
    </lineage>
</organism>
<evidence type="ECO:0000313" key="3">
    <source>
        <dbReference type="Proteomes" id="UP000079169"/>
    </source>
</evidence>
<keyword evidence="2" id="KW-0812">Transmembrane</keyword>
<dbReference type="Pfam" id="PF15038">
    <property type="entry name" value="Jiraiya"/>
    <property type="match status" value="1"/>
</dbReference>
<keyword evidence="2" id="KW-0472">Membrane</keyword>
<dbReference type="PaxDb" id="121845-A0A1S3DHH9"/>
<gene>
    <name evidence="4" type="primary">LOC103518774</name>
</gene>
<reference evidence="4" key="1">
    <citation type="submission" date="2025-08" db="UniProtKB">
        <authorList>
            <consortium name="RefSeq"/>
        </authorList>
    </citation>
    <scope>IDENTIFICATION</scope>
</reference>
<evidence type="ECO:0000256" key="1">
    <source>
        <dbReference type="SAM" id="MobiDB-lite"/>
    </source>
</evidence>
<dbReference type="GeneID" id="103518774"/>
<feature type="transmembrane region" description="Helical" evidence="2">
    <location>
        <begin position="293"/>
        <end position="318"/>
    </location>
</feature>
<dbReference type="RefSeq" id="XP_008482079.1">
    <property type="nucleotide sequence ID" value="XM_008483857.3"/>
</dbReference>
<feature type="region of interest" description="Disordered" evidence="1">
    <location>
        <begin position="1"/>
        <end position="43"/>
    </location>
</feature>
<dbReference type="PANTHER" id="PTHR39947:SF1">
    <property type="entry name" value="IP19862P"/>
    <property type="match status" value="1"/>
</dbReference>
<evidence type="ECO:0000256" key="2">
    <source>
        <dbReference type="SAM" id="Phobius"/>
    </source>
</evidence>
<sequence length="345" mass="37110">MLKHIHGDVRHHRNSLNNSMPIGSPMHHHMEPKHPSHHNTSHRLNLNLSTSKHSLGGGTSSSGVSPSGVHYTTIIPNGGIPNGIPMTPNGHIHTYSNGAIHSSPITPNGPSGGVHNTSTFHTSGITNKSIIRPPSSRSVPLTIESPQHEPYSNGVKEMLTSLGLLCVISLLLALLSLIFLLKISPVTAGEVKDVLRTEQLTLISPEEYVVVYEVTLALCALSLSLNLCCLLVCTVQFLFSVKLAKSGPHNTDNQYLEKSSATRVCAIGGLFVSIPIFLTGIILYTFIQFHSTPAIVTSSLIGVGIVFCGCAMVHNVFVWQREKTNAVRARISQQKPVAAELSTLV</sequence>
<evidence type="ECO:0000313" key="4">
    <source>
        <dbReference type="RefSeq" id="XP_008482079.1"/>
    </source>
</evidence>
<feature type="transmembrane region" description="Helical" evidence="2">
    <location>
        <begin position="260"/>
        <end position="287"/>
    </location>
</feature>
<dbReference type="KEGG" id="dci:103518774"/>
<keyword evidence="3" id="KW-1185">Reference proteome</keyword>
<keyword evidence="2" id="KW-1133">Transmembrane helix</keyword>
<name>A0A1S3DHH9_DIACI</name>
<feature type="transmembrane region" description="Helical" evidence="2">
    <location>
        <begin position="162"/>
        <end position="181"/>
    </location>
</feature>